<dbReference type="EMBL" id="JBAPLU010000029">
    <property type="protein sequence ID" value="MEI4273930.1"/>
    <property type="molecule type" value="Genomic_DNA"/>
</dbReference>
<reference evidence="1 2" key="1">
    <citation type="submission" date="2024-03" db="EMBL/GenBank/DDBJ databases">
        <title>Draft genome sequence of Klenkia sp. LSe6-5.</title>
        <authorList>
            <person name="Duangmal K."/>
            <person name="Chantavorakit T."/>
        </authorList>
    </citation>
    <scope>NUCLEOTIDE SEQUENCE [LARGE SCALE GENOMIC DNA]</scope>
    <source>
        <strain evidence="1 2">LSe6-5</strain>
    </source>
</reference>
<evidence type="ECO:0000313" key="1">
    <source>
        <dbReference type="EMBL" id="MEI4273930.1"/>
    </source>
</evidence>
<evidence type="ECO:0000313" key="2">
    <source>
        <dbReference type="Proteomes" id="UP001361570"/>
    </source>
</evidence>
<name>A0ABU8DZ01_9ACTN</name>
<gene>
    <name evidence="1" type="ORF">TEK04_19590</name>
</gene>
<dbReference type="RefSeq" id="WP_336406046.1">
    <property type="nucleotide sequence ID" value="NZ_JBAPLU010000029.1"/>
</dbReference>
<evidence type="ECO:0008006" key="3">
    <source>
        <dbReference type="Google" id="ProtNLM"/>
    </source>
</evidence>
<protein>
    <recommendedName>
        <fullName evidence="3">Phage tail protein</fullName>
    </recommendedName>
</protein>
<keyword evidence="2" id="KW-1185">Reference proteome</keyword>
<dbReference type="Proteomes" id="UP001361570">
    <property type="component" value="Unassembled WGS sequence"/>
</dbReference>
<comment type="caution">
    <text evidence="1">The sequence shown here is derived from an EMBL/GenBank/DDBJ whole genome shotgun (WGS) entry which is preliminary data.</text>
</comment>
<organism evidence="1 2">
    <name type="scientific">Klenkia sesuvii</name>
    <dbReference type="NCBI Taxonomy" id="3103137"/>
    <lineage>
        <taxon>Bacteria</taxon>
        <taxon>Bacillati</taxon>
        <taxon>Actinomycetota</taxon>
        <taxon>Actinomycetes</taxon>
        <taxon>Geodermatophilales</taxon>
        <taxon>Geodermatophilaceae</taxon>
        <taxon>Klenkia</taxon>
    </lineage>
</organism>
<accession>A0ABU8DZ01</accession>
<proteinExistence type="predicted"/>
<sequence length="308" mass="32610">MTAPEQVALELVGADGSVWSLTTRGAPAQLLGGITGLFNADGETRWTTRDVGRRRRGRIVQGRSVSFQVLLGDNLHPSSAPWRAVNAAWWAALGGGDDPFTLRLTLPETDSLGRPDVRTLQLWDTSTDPGTSAVFSPYAGRAVFPVTAEAESAFWSGPEVTASFVYNPAADVDYYGGPDGLGPPFYIGGGSQFDNATISNPGQTPAWLRWAITAPFSSASVGVGGDLIPLPFAQVLSQRVVIETDPRRRSITDGAGNNLWPLIGPGLEPLFAPVPSGMSVPLSIVLDNPAAGSRVDVALPPEYRRAWG</sequence>